<protein>
    <submittedName>
        <fullName evidence="3">Uncharacterized protein</fullName>
    </submittedName>
</protein>
<evidence type="ECO:0000313" key="3">
    <source>
        <dbReference type="EMBL" id="KAF2481707.1"/>
    </source>
</evidence>
<keyword evidence="4" id="KW-1185">Reference proteome</keyword>
<feature type="region of interest" description="Disordered" evidence="2">
    <location>
        <begin position="689"/>
        <end position="731"/>
    </location>
</feature>
<dbReference type="GeneID" id="54476527"/>
<name>A0A6A6PR69_9PEZI</name>
<feature type="region of interest" description="Disordered" evidence="2">
    <location>
        <begin position="1"/>
        <end position="111"/>
    </location>
</feature>
<feature type="compositionally biased region" description="Low complexity" evidence="2">
    <location>
        <begin position="143"/>
        <end position="153"/>
    </location>
</feature>
<feature type="compositionally biased region" description="Polar residues" evidence="2">
    <location>
        <begin position="494"/>
        <end position="511"/>
    </location>
</feature>
<feature type="region of interest" description="Disordered" evidence="2">
    <location>
        <begin position="243"/>
        <end position="266"/>
    </location>
</feature>
<feature type="compositionally biased region" description="Polar residues" evidence="2">
    <location>
        <begin position="713"/>
        <end position="722"/>
    </location>
</feature>
<accession>A0A6A6PR69</accession>
<evidence type="ECO:0000256" key="1">
    <source>
        <dbReference type="SAM" id="Coils"/>
    </source>
</evidence>
<feature type="region of interest" description="Disordered" evidence="2">
    <location>
        <begin position="393"/>
        <end position="609"/>
    </location>
</feature>
<feature type="compositionally biased region" description="Polar residues" evidence="2">
    <location>
        <begin position="403"/>
        <end position="421"/>
    </location>
</feature>
<feature type="compositionally biased region" description="Acidic residues" evidence="2">
    <location>
        <begin position="697"/>
        <end position="707"/>
    </location>
</feature>
<evidence type="ECO:0000313" key="4">
    <source>
        <dbReference type="Proteomes" id="UP000799767"/>
    </source>
</evidence>
<dbReference type="AlphaFoldDB" id="A0A6A6PR69"/>
<keyword evidence="1" id="KW-0175">Coiled coil</keyword>
<reference evidence="3" key="1">
    <citation type="journal article" date="2020" name="Stud. Mycol.">
        <title>101 Dothideomycetes genomes: a test case for predicting lifestyles and emergence of pathogens.</title>
        <authorList>
            <person name="Haridas S."/>
            <person name="Albert R."/>
            <person name="Binder M."/>
            <person name="Bloem J."/>
            <person name="Labutti K."/>
            <person name="Salamov A."/>
            <person name="Andreopoulos B."/>
            <person name="Baker S."/>
            <person name="Barry K."/>
            <person name="Bills G."/>
            <person name="Bluhm B."/>
            <person name="Cannon C."/>
            <person name="Castanera R."/>
            <person name="Culley D."/>
            <person name="Daum C."/>
            <person name="Ezra D."/>
            <person name="Gonzalez J."/>
            <person name="Henrissat B."/>
            <person name="Kuo A."/>
            <person name="Liang C."/>
            <person name="Lipzen A."/>
            <person name="Lutzoni F."/>
            <person name="Magnuson J."/>
            <person name="Mondo S."/>
            <person name="Nolan M."/>
            <person name="Ohm R."/>
            <person name="Pangilinan J."/>
            <person name="Park H.-J."/>
            <person name="Ramirez L."/>
            <person name="Alfaro M."/>
            <person name="Sun H."/>
            <person name="Tritt A."/>
            <person name="Yoshinaga Y."/>
            <person name="Zwiers L.-H."/>
            <person name="Turgeon B."/>
            <person name="Goodwin S."/>
            <person name="Spatafora J."/>
            <person name="Crous P."/>
            <person name="Grigoriev I."/>
        </authorList>
    </citation>
    <scope>NUCLEOTIDE SEQUENCE</scope>
    <source>
        <strain evidence="3">CBS 113389</strain>
    </source>
</reference>
<evidence type="ECO:0000256" key="2">
    <source>
        <dbReference type="SAM" id="MobiDB-lite"/>
    </source>
</evidence>
<proteinExistence type="predicted"/>
<sequence>MSSFVNADDDFPPLKLVPSNADLAQPTIRGRIEERQEKKLHQRSGSKDSRTPVFASSPQFASTDFAKRPNASKSKLQSGSDVSIKTPKKGLLGRLKLPGNMRSHASPSTPNLCAGNEQAENRIPNKAQEVLGATHTAPPSLGSSPSKISIPRSPSKRKHFFSRKNASATAVDDPVPKSADTVKSAFTASTYINTPPTAFSDPTHYSFHPQNKRIVSQSNSDKGGDSKAKDPHYCLITRSQSLKYFDHHPPPTPPAKNTPPDEKARRDAAIRAESSRMPFHGTQTSPFRESTGVISVSGRWSPTKFGGYAHKKEMPTLVTKPSVYSLHASVVPNLTEADTFEEMKARIDGLGLEGFSMPRENERSSTMQFEHVYSPSIYSEDWGVRPTSVLVGGQQRVGKSEMAQRTSNGTSMHTKGSSSSGGEIPICYPGLAKDPSVGSMNTPNKAAGLGKQPQRLEAHRPQHGKTHSRDHSLNSRRSAAEQDSSIFARHVEDNATTVESRVFDSPTSFNHPSAAPSPLHLQAATYTPPPRMSSKFSPGEVTAVPTDDKNPSNTGLRITTKTPAQPNIFTTLPSLPRPTTSPTTDPLKPSPTSSPTSNKSTSANTDRAKLDHMLAILSQLQTRHAEMDAMRDELRAANERLEGRLTAVEGLARGERSRSASVEADVAEFGAEEGGRRIATATAVDFYRAGQGHGSERDDDGEEDDGQGESGTRSEAGQSAESETIAELRETNRRLLEMVGGFEEQIQRLERRVGGGGM</sequence>
<dbReference type="RefSeq" id="XP_033588277.1">
    <property type="nucleotide sequence ID" value="XM_033735525.1"/>
</dbReference>
<feature type="compositionally biased region" description="Polar residues" evidence="2">
    <location>
        <begin position="551"/>
        <end position="569"/>
    </location>
</feature>
<feature type="compositionally biased region" description="Low complexity" evidence="2">
    <location>
        <begin position="89"/>
        <end position="99"/>
    </location>
</feature>
<feature type="coiled-coil region" evidence="1">
    <location>
        <begin position="617"/>
        <end position="651"/>
    </location>
</feature>
<feature type="compositionally biased region" description="Basic and acidic residues" evidence="2">
    <location>
        <begin position="30"/>
        <end position="50"/>
    </location>
</feature>
<feature type="compositionally biased region" description="Low complexity" evidence="2">
    <location>
        <begin position="570"/>
        <end position="602"/>
    </location>
</feature>
<feature type="region of interest" description="Disordered" evidence="2">
    <location>
        <begin position="134"/>
        <end position="178"/>
    </location>
</feature>
<dbReference type="Proteomes" id="UP000799767">
    <property type="component" value="Unassembled WGS sequence"/>
</dbReference>
<dbReference type="OrthoDB" id="3641158at2759"/>
<feature type="compositionally biased region" description="Polar residues" evidence="2">
    <location>
        <begin position="475"/>
        <end position="485"/>
    </location>
</feature>
<feature type="compositionally biased region" description="Polar residues" evidence="2">
    <location>
        <begin position="71"/>
        <end position="83"/>
    </location>
</feature>
<dbReference type="EMBL" id="MU001637">
    <property type="protein sequence ID" value="KAF2481707.1"/>
    <property type="molecule type" value="Genomic_DNA"/>
</dbReference>
<gene>
    <name evidence="3" type="ORF">BDY17DRAFT_311365</name>
</gene>
<organism evidence="3 4">
    <name type="scientific">Neohortaea acidophila</name>
    <dbReference type="NCBI Taxonomy" id="245834"/>
    <lineage>
        <taxon>Eukaryota</taxon>
        <taxon>Fungi</taxon>
        <taxon>Dikarya</taxon>
        <taxon>Ascomycota</taxon>
        <taxon>Pezizomycotina</taxon>
        <taxon>Dothideomycetes</taxon>
        <taxon>Dothideomycetidae</taxon>
        <taxon>Mycosphaerellales</taxon>
        <taxon>Teratosphaeriaceae</taxon>
        <taxon>Neohortaea</taxon>
    </lineage>
</organism>